<dbReference type="Pfam" id="PF02927">
    <property type="entry name" value="CelD_N"/>
    <property type="match status" value="2"/>
</dbReference>
<comment type="caution">
    <text evidence="10">The sequence shown here is derived from an EMBL/GenBank/DDBJ whole genome shotgun (WGS) entry which is preliminary data.</text>
</comment>
<feature type="domain" description="Glycoside hydrolase family 9" evidence="8">
    <location>
        <begin position="1345"/>
        <end position="1675"/>
    </location>
</feature>
<feature type="region of interest" description="Disordered" evidence="6">
    <location>
        <begin position="1918"/>
        <end position="1942"/>
    </location>
</feature>
<dbReference type="EMBL" id="JAGSND010000024">
    <property type="protein sequence ID" value="MBR0600289.1"/>
    <property type="molecule type" value="Genomic_DNA"/>
</dbReference>
<dbReference type="Gene3D" id="2.60.40.10">
    <property type="entry name" value="Immunoglobulins"/>
    <property type="match status" value="2"/>
</dbReference>
<feature type="domain" description="Cellulase Ig-like" evidence="9">
    <location>
        <begin position="1178"/>
        <end position="1264"/>
    </location>
</feature>
<dbReference type="Gene3D" id="1.50.10.10">
    <property type="match status" value="2"/>
</dbReference>
<keyword evidence="2" id="KW-0136">Cellulose degradation</keyword>
<dbReference type="InterPro" id="IPR008928">
    <property type="entry name" value="6-hairpin_glycosidase_sf"/>
</dbReference>
<evidence type="ECO:0000259" key="8">
    <source>
        <dbReference type="Pfam" id="PF00759"/>
    </source>
</evidence>
<keyword evidence="11" id="KW-1185">Reference proteome</keyword>
<feature type="coiled-coil region" evidence="5">
    <location>
        <begin position="1966"/>
        <end position="2012"/>
    </location>
</feature>
<dbReference type="GO" id="GO:0008810">
    <property type="term" value="F:cellulase activity"/>
    <property type="evidence" value="ECO:0007669"/>
    <property type="project" value="InterPro"/>
</dbReference>
<dbReference type="InterPro" id="IPR004197">
    <property type="entry name" value="Cellulase_Ig-like"/>
</dbReference>
<dbReference type="GO" id="GO:0030245">
    <property type="term" value="P:cellulose catabolic process"/>
    <property type="evidence" value="ECO:0007669"/>
    <property type="project" value="UniProtKB-KW"/>
</dbReference>
<keyword evidence="3" id="KW-0119">Carbohydrate metabolism</keyword>
<gene>
    <name evidence="10" type="ORF">KCX82_20670</name>
</gene>
<feature type="chain" id="PRO_5035219496" evidence="7">
    <location>
        <begin position="32"/>
        <end position="2029"/>
    </location>
</feature>
<evidence type="ECO:0000256" key="5">
    <source>
        <dbReference type="SAM" id="Coils"/>
    </source>
</evidence>
<dbReference type="Proteomes" id="UP000675664">
    <property type="component" value="Unassembled WGS sequence"/>
</dbReference>
<evidence type="ECO:0000256" key="4">
    <source>
        <dbReference type="ARBA" id="ARBA00023326"/>
    </source>
</evidence>
<evidence type="ECO:0000256" key="7">
    <source>
        <dbReference type="SAM" id="SignalP"/>
    </source>
</evidence>
<dbReference type="Pfam" id="PF00759">
    <property type="entry name" value="Glyco_hydro_9"/>
    <property type="match status" value="2"/>
</dbReference>
<reference evidence="10" key="1">
    <citation type="submission" date="2021-04" db="EMBL/GenBank/DDBJ databases">
        <title>Sinoanaerobacter chloroacetimidivorans sp. nov., an obligate anaerobic bacterium isolated from anaerobic sludge.</title>
        <authorList>
            <person name="Bao Y."/>
        </authorList>
    </citation>
    <scope>NUCLEOTIDE SEQUENCE</scope>
    <source>
        <strain evidence="10">BAD-6</strain>
    </source>
</reference>
<name>A0A8J7W4C1_9FIRM</name>
<reference evidence="10" key="2">
    <citation type="submission" date="2021-04" db="EMBL/GenBank/DDBJ databases">
        <authorList>
            <person name="Liu J."/>
        </authorList>
    </citation>
    <scope>NUCLEOTIDE SEQUENCE</scope>
    <source>
        <strain evidence="10">BAD-6</strain>
    </source>
</reference>
<evidence type="ECO:0000313" key="10">
    <source>
        <dbReference type="EMBL" id="MBR0600289.1"/>
    </source>
</evidence>
<organism evidence="10 11">
    <name type="scientific">Sinanaerobacter chloroacetimidivorans</name>
    <dbReference type="NCBI Taxonomy" id="2818044"/>
    <lineage>
        <taxon>Bacteria</taxon>
        <taxon>Bacillati</taxon>
        <taxon>Bacillota</taxon>
        <taxon>Clostridia</taxon>
        <taxon>Peptostreptococcales</taxon>
        <taxon>Anaerovoracaceae</taxon>
        <taxon>Sinanaerobacter</taxon>
    </lineage>
</organism>
<evidence type="ECO:0000256" key="2">
    <source>
        <dbReference type="ARBA" id="ARBA00023001"/>
    </source>
</evidence>
<keyword evidence="10" id="KW-0378">Hydrolase</keyword>
<keyword evidence="4" id="KW-0624">Polysaccharide degradation</keyword>
<comment type="similarity">
    <text evidence="1">Belongs to the glycosyl hydrolase 9 (cellulase E) family.</text>
</comment>
<evidence type="ECO:0000256" key="1">
    <source>
        <dbReference type="ARBA" id="ARBA00007072"/>
    </source>
</evidence>
<dbReference type="InterPro" id="IPR012341">
    <property type="entry name" value="6hp_glycosidase-like_sf"/>
</dbReference>
<sequence>MSVKKRILSIALSVSMVLGLAPGGAVLTASAAGGGYDSDFSMVLSDSSGGTNRYLTTENSNAFNVIMYNSTFSGVFGDQHMSGIELLLHGYRIATNGDIHYLPTPEQWDATPAPARGTKSINAATNTITVPMTFNGATDGTLRYNIVATPEPGGGGVLLSVVLNSDMPESLAGKARFNLEFIPSRYESKSFQVDSTGNGVYDTFGVFPLHPQSTMEETERPNLPTQAWYVKEWNTDRGESQPLPLAKGYEFSFAPEDDLYNISITSDTGELELFDGRDRAQNGWYVLSDLIPEGKNGDVVASWHIRPKVKQNWVREPNIAFSQAGYAPNQEKFAVMELDKYDNNFPTKASLLHVNADGSKDVVYTADVTAPVSWQRYKYINFDFTSITQTGMYVIQYGNQETEVFPIANDVYNKSWQSALTGFLAVQMDHIEVRDGNRVWHGASHMDDCSIGPLGASWFDGMSMPSTMPASIAARGITSGQYIPGLNVGGWFDAGDFDLQGAREIEVLNDLIFAAEAFNNMNGHDTLSVQWDNKTGGVVEMHKPDGIPDIVQQVAHGIKYILAQYDVLGGYGGTMELRRLRQYTHLGDPSSDTDGYIYDPTLSEGQIVERDGLVYSGVPDDRVLLLSGGGAFTSTLTGNTSASIAGAAYLLKDYYPELADKCLNTVLEIWDRERTGRPADMNTEWNTLVQLMLATDKFENSRYDQFKTRLSSLVNSTVTSSNMSSRYNAMFIMDLMDEAYRTRVQNAVTAYANTINYTTPFGVQWTTGSGWGGSPTIVGFGQRLGIMYSFFPDIPALKTYTLRAADYILGRHPVTNNSWLSGVGTKSHLHPYNSNRADEAFIPGSILPGHITVAPDIVESLDDFNFLWFENESIINYQSKWISVGLAASMIANEAAATEQAPTKDFSNNFMMSIEKTDSTDGYLQTPGFDLFMYNSTYDAELGDKKNAGIELVQSGHRIATNGDISLLDAPEQWDNVIAPVLNRRTVDDVKNTLSASMTILADSNGNPEVNYTLNAEPEKGGVKVTMNLDRPLPEDLIGKAGFSMQFIPSQFISKSFQVDTDGDGNYDTFGVFPLVPQDDMVSAERARTEDQPWYVKSWYNDEGNKQPVPLATGEKMTFAAEDSENRIRITSDSGDLALYDGRNNTQDGWFILRTLIPAGETEIVWHISPDVKQNWERKPNVAFNQAGYAPDMPKAALIELELNSEAPAKAYVDRLSADGKYIEVFSGELGEPTAWARYNYREFDFSSIQEPGIYVIRYAGERSNPFPIAKNVYDRTWQASLSGFLAVHMDHMKVREGYRIWHGQTFADDALQAPLKTQWFDGWSMGAKTDSAYDPYEHIPGLAVGGWFDPSDNDLDTASNLGVIQDLALAFEELGLDYDTLMVDTNASFVELHRADGSNDVQQQVKQGVLHILGQIENVGFVFKGLKVPTLKQYSQSGDASKATDGLVYDSTLESSDTYGLKSGKLDDRLAFVGTKDVALQFDAAAALASASYVLEDFDDALAARCLEASEDIWNTETIVKDGKEAAEQITAEWNAAIQLLIATDGSKEEYKEFLNDVAALELKTNFGADGWKAVRVLKYMNHGFQNRFEKALEDYIPVLDSQISDNPFGVPVDGGNSSVLDMGLSMSILHKYFPGIVSEKYTLSAVNYILGTHMYNNTSWLSGVGTKSAEHGYGSNRADRYFIAGGIVAGAAEVLPDFPEAVDDYTFLRDQTGYSIDTAARWIAIGYAASQIANGTFTSDNDLDPDASDLINSLKEEILSEKLPVATQFLDNALRMLSDGQYNQAKKQMEQFIQKVQETNVKKLSEEKAEYLINKAMVIISLIEKQMQPAQTIEERITVLKETVAGLDIVDEIKNALTEKLDRALQLLTNTEEDKSSEAVEALDDFIVQAKEALKKKQAEELIKAAEEIKSDIVSSRSSLIEDEDSSGSGQIEDEQTKPAQTIEERIAVLKESVAGLDIADEIKNALTEKLDQALLLLANTDEDKSSEAVEALDGLISQANEALTEKQAEELIKAAEEIKSNIVSSR</sequence>
<dbReference type="SUPFAM" id="SSF48208">
    <property type="entry name" value="Six-hairpin glycosidases"/>
    <property type="match status" value="2"/>
</dbReference>
<dbReference type="CDD" id="cd02850">
    <property type="entry name" value="E_set_Cellulase_N"/>
    <property type="match status" value="2"/>
</dbReference>
<proteinExistence type="inferred from homology"/>
<feature type="domain" description="Cellulase Ig-like" evidence="9">
    <location>
        <begin position="316"/>
        <end position="400"/>
    </location>
</feature>
<keyword evidence="5" id="KW-0175">Coiled coil</keyword>
<feature type="signal peptide" evidence="7">
    <location>
        <begin position="1"/>
        <end position="31"/>
    </location>
</feature>
<feature type="domain" description="Glycoside hydrolase family 9" evidence="8">
    <location>
        <begin position="412"/>
        <end position="881"/>
    </location>
</feature>
<dbReference type="InterPro" id="IPR014756">
    <property type="entry name" value="Ig_E-set"/>
</dbReference>
<accession>A0A8J7W4C1</accession>
<dbReference type="RefSeq" id="WP_227020403.1">
    <property type="nucleotide sequence ID" value="NZ_JAGSND010000024.1"/>
</dbReference>
<protein>
    <submittedName>
        <fullName evidence="10">Glycoside hydrolase family 9 protein</fullName>
    </submittedName>
</protein>
<keyword evidence="7" id="KW-0732">Signal</keyword>
<dbReference type="InterPro" id="IPR013783">
    <property type="entry name" value="Ig-like_fold"/>
</dbReference>
<evidence type="ECO:0000259" key="9">
    <source>
        <dbReference type="Pfam" id="PF02927"/>
    </source>
</evidence>
<dbReference type="InterPro" id="IPR001701">
    <property type="entry name" value="Glyco_hydro_9"/>
</dbReference>
<evidence type="ECO:0000256" key="3">
    <source>
        <dbReference type="ARBA" id="ARBA00023277"/>
    </source>
</evidence>
<evidence type="ECO:0000313" key="11">
    <source>
        <dbReference type="Proteomes" id="UP000675664"/>
    </source>
</evidence>
<evidence type="ECO:0000256" key="6">
    <source>
        <dbReference type="SAM" id="MobiDB-lite"/>
    </source>
</evidence>
<dbReference type="SUPFAM" id="SSF81296">
    <property type="entry name" value="E set domains"/>
    <property type="match status" value="2"/>
</dbReference>